<organism evidence="2 3">
    <name type="scientific">Bremerella volcania</name>
    <dbReference type="NCBI Taxonomy" id="2527984"/>
    <lineage>
        <taxon>Bacteria</taxon>
        <taxon>Pseudomonadati</taxon>
        <taxon>Planctomycetota</taxon>
        <taxon>Planctomycetia</taxon>
        <taxon>Pirellulales</taxon>
        <taxon>Pirellulaceae</taxon>
        <taxon>Bremerella</taxon>
    </lineage>
</organism>
<keyword evidence="2" id="KW-0328">Glycosyltransferase</keyword>
<dbReference type="Proteomes" id="UP000318626">
    <property type="component" value="Chromosome"/>
</dbReference>
<evidence type="ECO:0000259" key="1">
    <source>
        <dbReference type="Pfam" id="PF00534"/>
    </source>
</evidence>
<dbReference type="OrthoDB" id="9797829at2"/>
<feature type="domain" description="Glycosyl transferase family 1" evidence="1">
    <location>
        <begin position="218"/>
        <end position="360"/>
    </location>
</feature>
<evidence type="ECO:0000313" key="2">
    <source>
        <dbReference type="EMBL" id="QDU73679.1"/>
    </source>
</evidence>
<reference evidence="3" key="1">
    <citation type="submission" date="2019-02" db="EMBL/GenBank/DDBJ databases">
        <title>Deep-cultivation of Planctomycetes and their phenomic and genomic characterization uncovers novel biology.</title>
        <authorList>
            <person name="Wiegand S."/>
            <person name="Jogler M."/>
            <person name="Boedeker C."/>
            <person name="Pinto D."/>
            <person name="Vollmers J."/>
            <person name="Rivas-Marin E."/>
            <person name="Kohn T."/>
            <person name="Peeters S.H."/>
            <person name="Heuer A."/>
            <person name="Rast P."/>
            <person name="Oberbeckmann S."/>
            <person name="Bunk B."/>
            <person name="Jeske O."/>
            <person name="Meyerdierks A."/>
            <person name="Storesund J.E."/>
            <person name="Kallscheuer N."/>
            <person name="Luecker S."/>
            <person name="Lage O.M."/>
            <person name="Pohl T."/>
            <person name="Merkel B.J."/>
            <person name="Hornburger P."/>
            <person name="Mueller R.-W."/>
            <person name="Bruemmer F."/>
            <person name="Labrenz M."/>
            <person name="Spormann A.M."/>
            <person name="Op den Camp H."/>
            <person name="Overmann J."/>
            <person name="Amann R."/>
            <person name="Jetten M.S.M."/>
            <person name="Mascher T."/>
            <person name="Medema M.H."/>
            <person name="Devos D.P."/>
            <person name="Kaster A.-K."/>
            <person name="Ovreas L."/>
            <person name="Rohde M."/>
            <person name="Galperin M.Y."/>
            <person name="Jogler C."/>
        </authorList>
    </citation>
    <scope>NUCLEOTIDE SEQUENCE [LARGE SCALE GENOMIC DNA]</scope>
    <source>
        <strain evidence="3">Pan97</strain>
    </source>
</reference>
<accession>A0A518C382</accession>
<dbReference type="RefSeq" id="WP_144970704.1">
    <property type="nucleotide sequence ID" value="NZ_CP036289.1"/>
</dbReference>
<dbReference type="EMBL" id="CP036289">
    <property type="protein sequence ID" value="QDU73679.1"/>
    <property type="molecule type" value="Genomic_DNA"/>
</dbReference>
<dbReference type="GO" id="GO:0102710">
    <property type="term" value="F:D-inositol-3-phosphate glycosyltransferase activity"/>
    <property type="evidence" value="ECO:0007669"/>
    <property type="project" value="UniProtKB-EC"/>
</dbReference>
<proteinExistence type="predicted"/>
<dbReference type="CDD" id="cd03801">
    <property type="entry name" value="GT4_PimA-like"/>
    <property type="match status" value="1"/>
</dbReference>
<name>A0A518C382_9BACT</name>
<dbReference type="InterPro" id="IPR001296">
    <property type="entry name" value="Glyco_trans_1"/>
</dbReference>
<dbReference type="SUPFAM" id="SSF53756">
    <property type="entry name" value="UDP-Glycosyltransferase/glycogen phosphorylase"/>
    <property type="match status" value="1"/>
</dbReference>
<sequence length="404" mass="45485">MIRKIAMITPWPDERTGIADYAFDLVHGLATSGVEVDVFTTSNDASSNHSRVTVHDLDHFAGGNGYDQTVYQMGNCSTFHGPQLPVLTQYPGVVHLHDPALHHLMAFFLYRNDVQDQSKMLAYYDVLRTWYGPAVADWILKYNETDTPLFWDGPYVNEVPFFDPVLACATGCIVHSQFAQKSIGKRFPELEALKFPQLYRGMTPSCSDRMEQDTIQVGIFGIVQPHKHVDIVLEAVKACAAKGSKIHLHVGGSLQGTCETLPQFARNLGIQDSVTFYGRMEEEAFLDKMRNVDVCISLRYPTMGETSAIVSRALQLGLPTIVNDVGWYAELPECVVKLPVDKNEMRQRLTQELSRLSEDSSRLPSWKQRCRKYASSACSYERGIQDYIQLLNHFRSPLPLQKAG</sequence>
<keyword evidence="2" id="KW-0808">Transferase</keyword>
<dbReference type="EC" id="2.4.1.250" evidence="2"/>
<dbReference type="PANTHER" id="PTHR12526:SF637">
    <property type="entry name" value="GLYCOSYLTRANSFERASE EPSF-RELATED"/>
    <property type="match status" value="1"/>
</dbReference>
<dbReference type="KEGG" id="bvo:Pan97_06770"/>
<dbReference type="Gene3D" id="3.40.50.2000">
    <property type="entry name" value="Glycogen Phosphorylase B"/>
    <property type="match status" value="2"/>
</dbReference>
<keyword evidence="3" id="KW-1185">Reference proteome</keyword>
<dbReference type="AlphaFoldDB" id="A0A518C382"/>
<gene>
    <name evidence="2" type="primary">mshA_1</name>
    <name evidence="2" type="ORF">Pan97_06770</name>
</gene>
<dbReference type="PANTHER" id="PTHR12526">
    <property type="entry name" value="GLYCOSYLTRANSFERASE"/>
    <property type="match status" value="1"/>
</dbReference>
<protein>
    <submittedName>
        <fullName evidence="2">D-inositol-3-phosphate glycosyltransferase</fullName>
        <ecNumber evidence="2">2.4.1.250</ecNumber>
    </submittedName>
</protein>
<evidence type="ECO:0000313" key="3">
    <source>
        <dbReference type="Proteomes" id="UP000318626"/>
    </source>
</evidence>
<dbReference type="Pfam" id="PF00534">
    <property type="entry name" value="Glycos_transf_1"/>
    <property type="match status" value="1"/>
</dbReference>